<gene>
    <name evidence="2" type="ORF">RM590_21540</name>
</gene>
<dbReference type="GO" id="GO:0032259">
    <property type="term" value="P:methylation"/>
    <property type="evidence" value="ECO:0007669"/>
    <property type="project" value="UniProtKB-KW"/>
</dbReference>
<keyword evidence="3" id="KW-1185">Reference proteome</keyword>
<dbReference type="GO" id="GO:0008168">
    <property type="term" value="F:methyltransferase activity"/>
    <property type="evidence" value="ECO:0007669"/>
    <property type="project" value="UniProtKB-KW"/>
</dbReference>
<evidence type="ECO:0000313" key="2">
    <source>
        <dbReference type="EMBL" id="MDT0345166.1"/>
    </source>
</evidence>
<keyword evidence="2" id="KW-0489">Methyltransferase</keyword>
<reference evidence="3" key="1">
    <citation type="submission" date="2023-07" db="EMBL/GenBank/DDBJ databases">
        <title>30 novel species of actinomycetes from the DSMZ collection.</title>
        <authorList>
            <person name="Nouioui I."/>
        </authorList>
    </citation>
    <scope>NUCLEOTIDE SEQUENCE [LARGE SCALE GENOMIC DNA]</scope>
    <source>
        <strain evidence="3">DSM 44938</strain>
    </source>
</reference>
<evidence type="ECO:0000259" key="1">
    <source>
        <dbReference type="Pfam" id="PF08241"/>
    </source>
</evidence>
<dbReference type="Pfam" id="PF08241">
    <property type="entry name" value="Methyltransf_11"/>
    <property type="match status" value="1"/>
</dbReference>
<dbReference type="Proteomes" id="UP001183246">
    <property type="component" value="Unassembled WGS sequence"/>
</dbReference>
<proteinExistence type="predicted"/>
<feature type="domain" description="Methyltransferase type 11" evidence="1">
    <location>
        <begin position="50"/>
        <end position="141"/>
    </location>
</feature>
<evidence type="ECO:0000313" key="3">
    <source>
        <dbReference type="Proteomes" id="UP001183246"/>
    </source>
</evidence>
<accession>A0ABU2MUM1</accession>
<dbReference type="PANTHER" id="PTHR43591">
    <property type="entry name" value="METHYLTRANSFERASE"/>
    <property type="match status" value="1"/>
</dbReference>
<dbReference type="InterPro" id="IPR029063">
    <property type="entry name" value="SAM-dependent_MTases_sf"/>
</dbReference>
<dbReference type="CDD" id="cd02440">
    <property type="entry name" value="AdoMet_MTases"/>
    <property type="match status" value="1"/>
</dbReference>
<comment type="caution">
    <text evidence="2">The sequence shown here is derived from an EMBL/GenBank/DDBJ whole genome shotgun (WGS) entry which is preliminary data.</text>
</comment>
<name>A0ABU2MUM1_9ACTN</name>
<dbReference type="EMBL" id="JAVREL010000013">
    <property type="protein sequence ID" value="MDT0345166.1"/>
    <property type="molecule type" value="Genomic_DNA"/>
</dbReference>
<dbReference type="PANTHER" id="PTHR43591:SF78">
    <property type="entry name" value="SLR0407 PROTEIN"/>
    <property type="match status" value="1"/>
</dbReference>
<organism evidence="2 3">
    <name type="scientific">Streptomyces litchfieldiae</name>
    <dbReference type="NCBI Taxonomy" id="3075543"/>
    <lineage>
        <taxon>Bacteria</taxon>
        <taxon>Bacillati</taxon>
        <taxon>Actinomycetota</taxon>
        <taxon>Actinomycetes</taxon>
        <taxon>Kitasatosporales</taxon>
        <taxon>Streptomycetaceae</taxon>
        <taxon>Streptomyces</taxon>
    </lineage>
</organism>
<dbReference type="RefSeq" id="WP_311706299.1">
    <property type="nucleotide sequence ID" value="NZ_JAVREL010000013.1"/>
</dbReference>
<dbReference type="SUPFAM" id="SSF53335">
    <property type="entry name" value="S-adenosyl-L-methionine-dependent methyltransferases"/>
    <property type="match status" value="1"/>
</dbReference>
<keyword evidence="2" id="KW-0808">Transferase</keyword>
<dbReference type="InterPro" id="IPR013216">
    <property type="entry name" value="Methyltransf_11"/>
</dbReference>
<dbReference type="Gene3D" id="3.40.50.150">
    <property type="entry name" value="Vaccinia Virus protein VP39"/>
    <property type="match status" value="1"/>
</dbReference>
<protein>
    <submittedName>
        <fullName evidence="2">Methyltransferase domain-containing protein</fullName>
    </submittedName>
</protein>
<sequence length="259" mass="28084">MSRNQEAVEEHRDTQALLAVLDAADRMPDATRLRARSYELLSPVPNSTVVDVGCGAGRAVAELAERGVHAVGVDPDPRMLTAARERWLAAEFREAGAEDLPFADGSVRGYRADKVFHVLREPGRAVAEARRVLAPGGRIVLVGQDWDAIMIDSDDAALTRTIVQARADLLGTPRAGRQYRDLLLDGGFADVTVEAHTSVFTDPAMLSLLTRLVEPACTSGAVGRDQADEWLAEQRQRAQADRLLIAIPFFVAAASAWMC</sequence>